<dbReference type="InterPro" id="IPR032466">
    <property type="entry name" value="Metal_Hydrolase"/>
</dbReference>
<keyword evidence="5" id="KW-1185">Reference proteome</keyword>
<dbReference type="FunFam" id="3.20.20.140:FF:000019">
    <property type="entry name" value="Cytosine deaminase"/>
    <property type="match status" value="1"/>
</dbReference>
<protein>
    <submittedName>
        <fullName evidence="4">Cytosine deaminase</fullName>
    </submittedName>
</protein>
<evidence type="ECO:0000313" key="5">
    <source>
        <dbReference type="Proteomes" id="UP000309133"/>
    </source>
</evidence>
<evidence type="ECO:0000313" key="4">
    <source>
        <dbReference type="EMBL" id="THG30077.1"/>
    </source>
</evidence>
<dbReference type="InterPro" id="IPR011059">
    <property type="entry name" value="Metal-dep_hydrolase_composite"/>
</dbReference>
<dbReference type="GO" id="GO:0046872">
    <property type="term" value="F:metal ion binding"/>
    <property type="evidence" value="ECO:0007669"/>
    <property type="project" value="UniProtKB-KW"/>
</dbReference>
<keyword evidence="1" id="KW-0479">Metal-binding</keyword>
<dbReference type="GO" id="GO:0016814">
    <property type="term" value="F:hydrolase activity, acting on carbon-nitrogen (but not peptide) bonds, in cyclic amidines"/>
    <property type="evidence" value="ECO:0007669"/>
    <property type="project" value="TreeGrafter"/>
</dbReference>
<dbReference type="AlphaFoldDB" id="A0A4V3WT00"/>
<evidence type="ECO:0000256" key="1">
    <source>
        <dbReference type="ARBA" id="ARBA00022723"/>
    </source>
</evidence>
<gene>
    <name evidence="4" type="ORF">E6C64_15690</name>
</gene>
<evidence type="ECO:0000256" key="2">
    <source>
        <dbReference type="ARBA" id="ARBA00022801"/>
    </source>
</evidence>
<proteinExistence type="predicted"/>
<dbReference type="CDD" id="cd01293">
    <property type="entry name" value="Bact_CD"/>
    <property type="match status" value="1"/>
</dbReference>
<comment type="caution">
    <text evidence="4">The sequence shown here is derived from an EMBL/GenBank/DDBJ whole genome shotgun (WGS) entry which is preliminary data.</text>
</comment>
<dbReference type="Pfam" id="PF07969">
    <property type="entry name" value="Amidohydro_3"/>
    <property type="match status" value="1"/>
</dbReference>
<dbReference type="InterPro" id="IPR013108">
    <property type="entry name" value="Amidohydro_3"/>
</dbReference>
<dbReference type="SUPFAM" id="SSF51556">
    <property type="entry name" value="Metallo-dependent hydrolases"/>
    <property type="match status" value="1"/>
</dbReference>
<feature type="domain" description="Amidohydrolase 3" evidence="3">
    <location>
        <begin position="194"/>
        <end position="500"/>
    </location>
</feature>
<dbReference type="PANTHER" id="PTHR32027:SF0">
    <property type="entry name" value="CYTOSINE DEAMINASE"/>
    <property type="match status" value="1"/>
</dbReference>
<dbReference type="EMBL" id="SSSM01000005">
    <property type="protein sequence ID" value="THG30077.1"/>
    <property type="molecule type" value="Genomic_DNA"/>
</dbReference>
<dbReference type="PANTHER" id="PTHR32027">
    <property type="entry name" value="CYTOSINE DEAMINASE"/>
    <property type="match status" value="1"/>
</dbReference>
<dbReference type="Gene3D" id="2.30.40.10">
    <property type="entry name" value="Urease, subunit C, domain 1"/>
    <property type="match status" value="1"/>
</dbReference>
<name>A0A4V3WT00_9MICO</name>
<dbReference type="GO" id="GO:0019239">
    <property type="term" value="F:deaminase activity"/>
    <property type="evidence" value="ECO:0007669"/>
    <property type="project" value="UniProtKB-ARBA"/>
</dbReference>
<keyword evidence="2" id="KW-0378">Hydrolase</keyword>
<accession>A0A4V3WT00</accession>
<dbReference type="InterPro" id="IPR052349">
    <property type="entry name" value="Metallo-hydrolase_Enzymes"/>
</dbReference>
<reference evidence="4 5" key="1">
    <citation type="submission" date="2019-04" db="EMBL/GenBank/DDBJ databases">
        <authorList>
            <person name="Jiang L."/>
        </authorList>
    </citation>
    <scope>NUCLEOTIDE SEQUENCE [LARGE SCALE GENOMIC DNA]</scope>
    <source>
        <strain evidence="4 5">YIM 131853</strain>
    </source>
</reference>
<dbReference type="SUPFAM" id="SSF51338">
    <property type="entry name" value="Composite domain of metallo-dependent hydrolases"/>
    <property type="match status" value="1"/>
</dbReference>
<evidence type="ECO:0000259" key="3">
    <source>
        <dbReference type="Pfam" id="PF07969"/>
    </source>
</evidence>
<sequence length="503" mass="55079">MWASITPIFLQVWANCGHGKLARTRARLTAAHCSKCQRIGLFSSLPSMRRFNQVQRLSRAISHPAADPKSLERRHIARCSWLKYQAVDVLDCTRIPSPPPGAGRPLERCLVDIVRGVRAPASDGLVDIRIDRGRISAITPAESRTTDQALLVMPGLVDSHLHLEKAYLLDRMAADASNLAEAIAFTSALKRDFTAGDILTRARRVLDESLSHGVTHVRCHVEIDDTLGLLAMKTILALKEEYANRVTLNVVAFPQEGIFVQRTTADLMEESMRMGADAVGGIPYNDRDVAEHLDFVFELAARFDKPLDLHIDLSDDPGQLDVLEVIERTRRLEMEGRVSLGHLTSLGSVPVDEARRIAAALAQSRISVITLPVTDAFLNGRADQQAARRGLTPVRLLLEEGVNVAVATNNIQNPFTPFGRGNILDVANLLAVLCHLGSAEDASTIFRMLTSHAASAIGLTSYGLEVGADADFALYNASSARDALLQRERPMEVYKRGRLVAQA</sequence>
<dbReference type="Proteomes" id="UP000309133">
    <property type="component" value="Unassembled WGS sequence"/>
</dbReference>
<dbReference type="Gene3D" id="3.20.20.140">
    <property type="entry name" value="Metal-dependent hydrolases"/>
    <property type="match status" value="1"/>
</dbReference>
<organism evidence="4 5">
    <name type="scientific">Naasia lichenicola</name>
    <dbReference type="NCBI Taxonomy" id="2565933"/>
    <lineage>
        <taxon>Bacteria</taxon>
        <taxon>Bacillati</taxon>
        <taxon>Actinomycetota</taxon>
        <taxon>Actinomycetes</taxon>
        <taxon>Micrococcales</taxon>
        <taxon>Microbacteriaceae</taxon>
        <taxon>Naasia</taxon>
    </lineage>
</organism>